<protein>
    <recommendedName>
        <fullName evidence="4">DUF1349 domain-containing protein</fullName>
    </recommendedName>
</protein>
<keyword evidence="3" id="KW-1185">Reference proteome</keyword>
<feature type="signal peptide" evidence="1">
    <location>
        <begin position="1"/>
        <end position="18"/>
    </location>
</feature>
<comment type="caution">
    <text evidence="2">The sequence shown here is derived from an EMBL/GenBank/DDBJ whole genome shotgun (WGS) entry which is preliminary data.</text>
</comment>
<dbReference type="AlphaFoldDB" id="A0A4Q5LPF4"/>
<keyword evidence="1" id="KW-0732">Signal</keyword>
<dbReference type="PROSITE" id="PS51257">
    <property type="entry name" value="PROKAR_LIPOPROTEIN"/>
    <property type="match status" value="1"/>
</dbReference>
<gene>
    <name evidence="2" type="ORF">EWM62_04995</name>
</gene>
<proteinExistence type="predicted"/>
<dbReference type="RefSeq" id="WP_129875558.1">
    <property type="nucleotide sequence ID" value="NZ_SEWG01000002.1"/>
</dbReference>
<organism evidence="2 3">
    <name type="scientific">Mucilaginibacter terrigena</name>
    <dbReference type="NCBI Taxonomy" id="2492395"/>
    <lineage>
        <taxon>Bacteria</taxon>
        <taxon>Pseudomonadati</taxon>
        <taxon>Bacteroidota</taxon>
        <taxon>Sphingobacteriia</taxon>
        <taxon>Sphingobacteriales</taxon>
        <taxon>Sphingobacteriaceae</taxon>
        <taxon>Mucilaginibacter</taxon>
    </lineage>
</organism>
<accession>A0A4Q5LPF4</accession>
<feature type="chain" id="PRO_5020969347" description="DUF1349 domain-containing protein" evidence="1">
    <location>
        <begin position="19"/>
        <end position="212"/>
    </location>
</feature>
<evidence type="ECO:0000313" key="3">
    <source>
        <dbReference type="Proteomes" id="UP000293331"/>
    </source>
</evidence>
<dbReference type="OrthoDB" id="8432779at2"/>
<evidence type="ECO:0000313" key="2">
    <source>
        <dbReference type="EMBL" id="RYU91298.1"/>
    </source>
</evidence>
<reference evidence="2 3" key="1">
    <citation type="submission" date="2019-02" db="EMBL/GenBank/DDBJ databases">
        <title>Bacterial novel species Mucilaginibacter sp. 17JY9-4 isolated from soil.</title>
        <authorList>
            <person name="Jung H.-Y."/>
        </authorList>
    </citation>
    <scope>NUCLEOTIDE SEQUENCE [LARGE SCALE GENOMIC DNA]</scope>
    <source>
        <strain evidence="2 3">17JY9-4</strain>
    </source>
</reference>
<name>A0A4Q5LPF4_9SPHI</name>
<evidence type="ECO:0000256" key="1">
    <source>
        <dbReference type="SAM" id="SignalP"/>
    </source>
</evidence>
<dbReference type="EMBL" id="SEWG01000002">
    <property type="protein sequence ID" value="RYU91298.1"/>
    <property type="molecule type" value="Genomic_DNA"/>
</dbReference>
<dbReference type="Gene3D" id="2.60.120.200">
    <property type="match status" value="1"/>
</dbReference>
<evidence type="ECO:0008006" key="4">
    <source>
        <dbReference type="Google" id="ProtNLM"/>
    </source>
</evidence>
<sequence>MKNLVTAFLLFVSSACFAQTGALGIFDGHKDVGNPKLAGSSTYNKATKTYTLRGAGYNIWFARDEFQYLYKNIKGDFTVTANFAFVGDKGNNHRKIGWMIRQSTDEKSIHLSAVQHGDGLAAMQWRVNTGEDMKDPEGEIFFPEKKVFGVIQLKRVGKKLIMSVGDAGGPLKVVGEHTMDNMPDEALVGLFICSHDPDSIEEAKVWNVDISK</sequence>
<dbReference type="Proteomes" id="UP000293331">
    <property type="component" value="Unassembled WGS sequence"/>
</dbReference>